<dbReference type="EMBL" id="CP013234">
    <property type="protein sequence ID" value="AMP04606.1"/>
    <property type="molecule type" value="Genomic_DNA"/>
</dbReference>
<reference evidence="2 3" key="1">
    <citation type="submission" date="2015-11" db="EMBL/GenBank/DDBJ databases">
        <title>Exploring the genomic traits of fungus-feeding bacterial genus Collimonas.</title>
        <authorList>
            <person name="Song C."/>
            <person name="Schmidt R."/>
            <person name="de Jager V."/>
            <person name="Krzyzanowska D."/>
            <person name="Jongedijk E."/>
            <person name="Cankar K."/>
            <person name="Beekwilder J."/>
            <person name="van Veen A."/>
            <person name="de Boer W."/>
            <person name="van Veen J.A."/>
            <person name="Garbeva P."/>
        </authorList>
    </citation>
    <scope>NUCLEOTIDE SEQUENCE [LARGE SCALE GENOMIC DNA]</scope>
    <source>
        <strain evidence="2 3">Ter91</strain>
    </source>
</reference>
<dbReference type="GO" id="GO:0005737">
    <property type="term" value="C:cytoplasm"/>
    <property type="evidence" value="ECO:0007669"/>
    <property type="project" value="GOC"/>
</dbReference>
<protein>
    <submittedName>
        <fullName evidence="2">Methyltransferase, FkbM family domain protein</fullName>
    </submittedName>
</protein>
<dbReference type="Gene3D" id="3.40.50.150">
    <property type="entry name" value="Vaccinia Virus protein VP39"/>
    <property type="match status" value="1"/>
</dbReference>
<keyword evidence="2" id="KW-0489">Methyltransferase</keyword>
<dbReference type="GO" id="GO:0005886">
    <property type="term" value="C:plasma membrane"/>
    <property type="evidence" value="ECO:0007669"/>
    <property type="project" value="TreeGrafter"/>
</dbReference>
<feature type="domain" description="Methyltransferase FkbM" evidence="1">
    <location>
        <begin position="29"/>
        <end position="169"/>
    </location>
</feature>
<organism evidence="2 3">
    <name type="scientific">Collimonas pratensis</name>
    <dbReference type="NCBI Taxonomy" id="279113"/>
    <lineage>
        <taxon>Bacteria</taxon>
        <taxon>Pseudomonadati</taxon>
        <taxon>Pseudomonadota</taxon>
        <taxon>Betaproteobacteria</taxon>
        <taxon>Burkholderiales</taxon>
        <taxon>Oxalobacteraceae</taxon>
        <taxon>Collimonas</taxon>
    </lineage>
</organism>
<dbReference type="RefSeq" id="WP_061939929.1">
    <property type="nucleotide sequence ID" value="NZ_CP013234.1"/>
</dbReference>
<dbReference type="SUPFAM" id="SSF53335">
    <property type="entry name" value="S-adenosyl-L-methionine-dependent methyltransferases"/>
    <property type="match status" value="1"/>
</dbReference>
<dbReference type="InterPro" id="IPR029063">
    <property type="entry name" value="SAM-dependent_MTases_sf"/>
</dbReference>
<accession>A0A127Q3P1</accession>
<dbReference type="KEGG" id="cpra:CPter91_2240"/>
<proteinExistence type="predicted"/>
<dbReference type="InterPro" id="IPR006342">
    <property type="entry name" value="FkbM_mtfrase"/>
</dbReference>
<dbReference type="STRING" id="279113.CPter91_2240"/>
<dbReference type="GO" id="GO:0016197">
    <property type="term" value="P:endosomal transport"/>
    <property type="evidence" value="ECO:0007669"/>
    <property type="project" value="TreeGrafter"/>
</dbReference>
<dbReference type="PANTHER" id="PTHR34009:SF2">
    <property type="entry name" value="PROTEIN STAR"/>
    <property type="match status" value="1"/>
</dbReference>
<dbReference type="NCBIfam" id="TIGR01444">
    <property type="entry name" value="fkbM_fam"/>
    <property type="match status" value="1"/>
</dbReference>
<keyword evidence="2" id="KW-0808">Transferase</keyword>
<name>A0A127Q3P1_9BURK</name>
<dbReference type="InterPro" id="IPR053202">
    <property type="entry name" value="EGF_Rcpt_Signaling_Reg"/>
</dbReference>
<evidence type="ECO:0000313" key="3">
    <source>
        <dbReference type="Proteomes" id="UP000074561"/>
    </source>
</evidence>
<dbReference type="AlphaFoldDB" id="A0A127Q3P1"/>
<dbReference type="Proteomes" id="UP000074561">
    <property type="component" value="Chromosome"/>
</dbReference>
<dbReference type="GO" id="GO:0006888">
    <property type="term" value="P:endoplasmic reticulum to Golgi vesicle-mediated transport"/>
    <property type="evidence" value="ECO:0007669"/>
    <property type="project" value="TreeGrafter"/>
</dbReference>
<dbReference type="PATRIC" id="fig|279113.9.peg.2222"/>
<evidence type="ECO:0000259" key="1">
    <source>
        <dbReference type="Pfam" id="PF05050"/>
    </source>
</evidence>
<dbReference type="GO" id="GO:0032259">
    <property type="term" value="P:methylation"/>
    <property type="evidence" value="ECO:0007669"/>
    <property type="project" value="UniProtKB-KW"/>
</dbReference>
<dbReference type="OrthoDB" id="9810122at2"/>
<gene>
    <name evidence="2" type="ORF">CPter91_2240</name>
</gene>
<dbReference type="Pfam" id="PF05050">
    <property type="entry name" value="Methyltransf_21"/>
    <property type="match status" value="1"/>
</dbReference>
<evidence type="ECO:0000313" key="2">
    <source>
        <dbReference type="EMBL" id="AMP04606.1"/>
    </source>
</evidence>
<sequence length="275" mass="31224">MTFISYAQNFEDIRLWRALKYFENGFYIDVGANHPSVDSVTRAFYERGWTGINVEPVQEFYDQLCQARPADVNLQCIAGDANESHSFYAVAGSGLSTADADTAKRYTDSGMPLQTQTVNARTLSSICEEHVRGPIHFLKIDVEGHEESVLRGMDFSKWRPWIILIETPWDRNQTWEKIVTGAAYRSVLFDGLNTFYLAEEHMNLLGAFDLPPGTLDDFQLCYGHSISHPVAEFEQALLQEKQRADLAEARLAAFQQSRSWRTIQRLKAMLGRGQG</sequence>
<dbReference type="PANTHER" id="PTHR34009">
    <property type="entry name" value="PROTEIN STAR"/>
    <property type="match status" value="1"/>
</dbReference>
<dbReference type="GO" id="GO:0008168">
    <property type="term" value="F:methyltransferase activity"/>
    <property type="evidence" value="ECO:0007669"/>
    <property type="project" value="UniProtKB-KW"/>
</dbReference>